<accession>A0A5N7JPF6</accession>
<dbReference type="Proteomes" id="UP000325438">
    <property type="component" value="Unassembled WGS sequence"/>
</dbReference>
<name>A0A5N7JPF6_9PSED</name>
<evidence type="ECO:0008006" key="3">
    <source>
        <dbReference type="Google" id="ProtNLM"/>
    </source>
</evidence>
<comment type="caution">
    <text evidence="1">The sequence shown here is derived from an EMBL/GenBank/DDBJ whole genome shotgun (WGS) entry which is preliminary data.</text>
</comment>
<dbReference type="Pfam" id="PF17164">
    <property type="entry name" value="DUF5122"/>
    <property type="match status" value="1"/>
</dbReference>
<dbReference type="AlphaFoldDB" id="A0A5N7JPF6"/>
<gene>
    <name evidence="1" type="ORF">F0170_04295</name>
</gene>
<dbReference type="InterPro" id="IPR013431">
    <property type="entry name" value="Delta_60_rpt"/>
</dbReference>
<dbReference type="NCBIfam" id="TIGR02608">
    <property type="entry name" value="delta_60_rpt"/>
    <property type="match status" value="3"/>
</dbReference>
<proteinExistence type="predicted"/>
<dbReference type="Gene3D" id="2.80.10.50">
    <property type="match status" value="1"/>
</dbReference>
<reference evidence="1 2" key="1">
    <citation type="submission" date="2019-09" db="EMBL/GenBank/DDBJ databases">
        <title>The draft genomes of Allium pathogen Pseudomonas sp.</title>
        <authorList>
            <person name="Fujikawa T."/>
            <person name="Sawada H."/>
        </authorList>
    </citation>
    <scope>NUCLEOTIDE SEQUENCE [LARGE SCALE GENOMIC DNA]</scope>
    <source>
        <strain evidence="1 2">MAFF 730085</strain>
    </source>
</reference>
<sequence>MSAKNLALTNPTTVSARRNVMPLKTDTPSAYRAAGDLDTSYGNAGYQLINPNGVEHYEAHGLSLTHNNEALIAGAAPSHLPTHTQFQFILMRRDENGAMVEGFGEQGMACGHFNPDEPGWGSHGLKTFALNNSGWLLLGFVHDHANMRMPSFAWLRDDGTADTSHGDNGTFVLKSPLPNELGSHGKPIVNARIQSTGSVVTLYEYVFELNYWGGLLSRIQPAGVLDATFNEGLGYAEALTRGGEVFIPSVLALQADDRILVAGNTDDNRGVKGGLIKRFDKDGRTDVTFAVGGEQRDLDRHYADMVSNEDGILICGSTSQGALLVKLNPDGSPHADFGGLPVITPQVNAWHKVLVYQGNIIALGIIDTGFSALAVLARFDRNGNPDNAFGAAGNGRVLLEFGGQFDTPLDLAIDQQQRILVLGSAKGPIGAVNFYTTRLFY</sequence>
<organism evidence="1 2">
    <name type="scientific">Pseudomonas kitaguniensis</name>
    <dbReference type="NCBI Taxonomy" id="2607908"/>
    <lineage>
        <taxon>Bacteria</taxon>
        <taxon>Pseudomonadati</taxon>
        <taxon>Pseudomonadota</taxon>
        <taxon>Gammaproteobacteria</taxon>
        <taxon>Pseudomonadales</taxon>
        <taxon>Pseudomonadaceae</taxon>
        <taxon>Pseudomonas</taxon>
    </lineage>
</organism>
<protein>
    <recommendedName>
        <fullName evidence="3">Delta-60 repeat domain-containing protein</fullName>
    </recommendedName>
</protein>
<evidence type="ECO:0000313" key="2">
    <source>
        <dbReference type="Proteomes" id="UP000325438"/>
    </source>
</evidence>
<dbReference type="EMBL" id="VUBA01000026">
    <property type="protein sequence ID" value="MPQ83277.1"/>
    <property type="molecule type" value="Genomic_DNA"/>
</dbReference>
<dbReference type="SUPFAM" id="SSF63825">
    <property type="entry name" value="YWTD domain"/>
    <property type="match status" value="1"/>
</dbReference>
<evidence type="ECO:0000313" key="1">
    <source>
        <dbReference type="EMBL" id="MPQ83277.1"/>
    </source>
</evidence>